<keyword evidence="5" id="KW-1185">Reference proteome</keyword>
<comment type="caution">
    <text evidence="4">The sequence shown here is derived from an EMBL/GenBank/DDBJ whole genome shotgun (WGS) entry which is preliminary data.</text>
</comment>
<dbReference type="EMBL" id="JBBLXS010000071">
    <property type="protein sequence ID" value="MEK0184748.1"/>
    <property type="molecule type" value="Genomic_DNA"/>
</dbReference>
<dbReference type="InterPro" id="IPR000653">
    <property type="entry name" value="DegT/StrS_aminotransferase"/>
</dbReference>
<evidence type="ECO:0000256" key="2">
    <source>
        <dbReference type="ARBA" id="ARBA00037999"/>
    </source>
</evidence>
<dbReference type="PANTHER" id="PTHR30244:SF36">
    <property type="entry name" value="3-OXO-GLUCOSE-6-PHOSPHATE:GLUTAMATE AMINOTRANSFERASE"/>
    <property type="match status" value="1"/>
</dbReference>
<gene>
    <name evidence="4" type="ORF">WMG39_07740</name>
</gene>
<dbReference type="GO" id="GO:0008483">
    <property type="term" value="F:transaminase activity"/>
    <property type="evidence" value="ECO:0007669"/>
    <property type="project" value="UniProtKB-KW"/>
</dbReference>
<dbReference type="RefSeq" id="WP_340522865.1">
    <property type="nucleotide sequence ID" value="NZ_JBBLXS010000071.1"/>
</dbReference>
<accession>A0ABU8YK41</accession>
<comment type="similarity">
    <text evidence="2 3">Belongs to the DegT/DnrJ/EryC1 family.</text>
</comment>
<dbReference type="PIRSF" id="PIRSF000390">
    <property type="entry name" value="PLP_StrS"/>
    <property type="match status" value="1"/>
</dbReference>
<dbReference type="Gene3D" id="3.40.640.10">
    <property type="entry name" value="Type I PLP-dependent aspartate aminotransferase-like (Major domain)"/>
    <property type="match status" value="1"/>
</dbReference>
<dbReference type="CDD" id="cd00616">
    <property type="entry name" value="AHBA_syn"/>
    <property type="match status" value="1"/>
</dbReference>
<protein>
    <submittedName>
        <fullName evidence="4">DegT/DnrJ/EryC1/StrS family aminotransferase</fullName>
        <ecNumber evidence="4">2.6.1.-</ecNumber>
    </submittedName>
</protein>
<dbReference type="EC" id="2.6.1.-" evidence="4"/>
<dbReference type="PANTHER" id="PTHR30244">
    <property type="entry name" value="TRANSAMINASE"/>
    <property type="match status" value="1"/>
</dbReference>
<dbReference type="Proteomes" id="UP001384579">
    <property type="component" value="Unassembled WGS sequence"/>
</dbReference>
<keyword evidence="1 3" id="KW-0663">Pyridoxal phosphate</keyword>
<evidence type="ECO:0000256" key="3">
    <source>
        <dbReference type="RuleBase" id="RU004508"/>
    </source>
</evidence>
<dbReference type="SUPFAM" id="SSF53383">
    <property type="entry name" value="PLP-dependent transferases"/>
    <property type="match status" value="1"/>
</dbReference>
<keyword evidence="4" id="KW-0808">Transferase</keyword>
<evidence type="ECO:0000313" key="4">
    <source>
        <dbReference type="EMBL" id="MEK0184748.1"/>
    </source>
</evidence>
<name>A0ABU8YK41_9CYAN</name>
<proteinExistence type="inferred from homology"/>
<dbReference type="Gene3D" id="3.90.1150.10">
    <property type="entry name" value="Aspartate Aminotransferase, domain 1"/>
    <property type="match status" value="1"/>
</dbReference>
<dbReference type="InterPro" id="IPR015424">
    <property type="entry name" value="PyrdxlP-dep_Trfase"/>
</dbReference>
<dbReference type="InterPro" id="IPR015421">
    <property type="entry name" value="PyrdxlP-dep_Trfase_major"/>
</dbReference>
<sequence>MSIRQPKIPLVNLSLQHEPIKSQIQQIIAEIIAQGDFILGQALAEFETAFAAACGVQYGIGVACGTDAIALGLQACGIHPGDEIIIPANTFIATIIGVIQAKATPILVDCDPETALIDLTAAARAITSKTKAIIPVHLYGQMVSPIKLLDLANRHNLIIFEDAAQAHLASREGYRAGSFGKAAAFSFYPSKNLGSFGDGGMLITNDAKVAQTMRTLRNYGAPSKYLHTEIGTNSRLDNLQAAVLNVKLPYLETWNRGRTLAAQYYNTLLAPLKQKGIIPIANHSSSGHIYHLYVIQVTEKSSINRNTLQAKLSENGIQTGIHYPVPCHLQPAYQNLGNPGDFPHTETLCQQILSLPMYPGLSNTQIELVVEAIASSFNS</sequence>
<evidence type="ECO:0000313" key="5">
    <source>
        <dbReference type="Proteomes" id="UP001384579"/>
    </source>
</evidence>
<keyword evidence="4" id="KW-0032">Aminotransferase</keyword>
<reference evidence="4 5" key="1">
    <citation type="journal article" date="2020" name="Harmful Algae">
        <title>Molecular and morphological characterization of a novel dihydroanatoxin-a producing Microcoleus species (cyanobacteria) from the Russian River, California, USA.</title>
        <authorList>
            <person name="Conklin K.Y."/>
            <person name="Stancheva R."/>
            <person name="Otten T.G."/>
            <person name="Fadness R."/>
            <person name="Boyer G.L."/>
            <person name="Read B."/>
            <person name="Zhang X."/>
            <person name="Sheath R.G."/>
        </authorList>
    </citation>
    <scope>NUCLEOTIDE SEQUENCE [LARGE SCALE GENOMIC DNA]</scope>
    <source>
        <strain evidence="4 5">PTRS2</strain>
    </source>
</reference>
<dbReference type="Pfam" id="PF01041">
    <property type="entry name" value="DegT_DnrJ_EryC1"/>
    <property type="match status" value="1"/>
</dbReference>
<dbReference type="InterPro" id="IPR015422">
    <property type="entry name" value="PyrdxlP-dep_Trfase_small"/>
</dbReference>
<evidence type="ECO:0000256" key="1">
    <source>
        <dbReference type="ARBA" id="ARBA00022898"/>
    </source>
</evidence>
<organism evidence="4 5">
    <name type="scientific">Microcoleus anatoxicus PTRS2</name>
    <dbReference type="NCBI Taxonomy" id="2705321"/>
    <lineage>
        <taxon>Bacteria</taxon>
        <taxon>Bacillati</taxon>
        <taxon>Cyanobacteriota</taxon>
        <taxon>Cyanophyceae</taxon>
        <taxon>Oscillatoriophycideae</taxon>
        <taxon>Oscillatoriales</taxon>
        <taxon>Microcoleaceae</taxon>
        <taxon>Microcoleus</taxon>
        <taxon>Microcoleus anatoxicus</taxon>
    </lineage>
</organism>